<keyword evidence="11" id="KW-0378">Hydrolase</keyword>
<evidence type="ECO:0000259" key="22">
    <source>
        <dbReference type="Pfam" id="PF04389"/>
    </source>
</evidence>
<evidence type="ECO:0000256" key="1">
    <source>
        <dbReference type="ARBA" id="ARBA00004240"/>
    </source>
</evidence>
<evidence type="ECO:0000256" key="7">
    <source>
        <dbReference type="ARBA" id="ARBA00022645"/>
    </source>
</evidence>
<evidence type="ECO:0000256" key="19">
    <source>
        <dbReference type="ARBA" id="ARBA00025833"/>
    </source>
</evidence>
<evidence type="ECO:0000256" key="2">
    <source>
        <dbReference type="ARBA" id="ARBA00004371"/>
    </source>
</evidence>
<dbReference type="InterPro" id="IPR007484">
    <property type="entry name" value="Peptidase_M28"/>
</dbReference>
<dbReference type="GO" id="GO:0005764">
    <property type="term" value="C:lysosome"/>
    <property type="evidence" value="ECO:0007669"/>
    <property type="project" value="UniProtKB-SubCell"/>
</dbReference>
<dbReference type="EMBL" id="UINC01000599">
    <property type="protein sequence ID" value="SUZ58118.1"/>
    <property type="molecule type" value="Genomic_DNA"/>
</dbReference>
<keyword evidence="14" id="KW-0333">Golgi apparatus</keyword>
<keyword evidence="6" id="KW-0964">Secreted</keyword>
<evidence type="ECO:0000256" key="16">
    <source>
        <dbReference type="ARBA" id="ARBA00023145"/>
    </source>
</evidence>
<evidence type="ECO:0000313" key="23">
    <source>
        <dbReference type="EMBL" id="SUZ58118.1"/>
    </source>
</evidence>
<sequence length="518" mass="56661">MKKTWLALFVLITVSVPGQDIEGQVFPTDDSVIQNMWEEGMEGGSQVVDLAQALLDSIGPRLMGSPGFDAAGDWLVSNYTAWGIDAEKQVYGTWTGWERGYTHLDLIAPRKRTLEGMILAWSPGTDGPIEGEVIVPPLFTNSDEFEAWLPEVDGRIVAISLAEPTCREDQSWLDHATTESFQEMNNARDEARRAFAMSTRAMGPGAPERIANAGAIAVLTGRWSAGWGVDKIFSSPTAGIPGVHLSCEDYGLVARLAERGQSPRIRLDAQAESLGEVPAFNVVGTIPGTELPNEYVLLSAHLDSWDGASGATDNGTGTIMMLEAMRILKATYPNPRRTIMVGHWGGEEQGLIGSTAFAADNAEVVDGLQAAFNQDNGTWRIDYIRMQGFTGAGAHFGRWFSKIPVEITGHIELDIPGVPETGGSDHMSFICKPAPGFRLQSNYPDYRQYTWHTNRDTFDKIVFADLRNNATLAAMLAYQASEDPERMSSDTRVLPTDPRTGQPGRWPQCRPPRRSPGD</sequence>
<keyword evidence="8" id="KW-0645">Protease</keyword>
<dbReference type="Pfam" id="PF04389">
    <property type="entry name" value="Peptidase_M28"/>
    <property type="match status" value="1"/>
</dbReference>
<evidence type="ECO:0000256" key="13">
    <source>
        <dbReference type="ARBA" id="ARBA00022833"/>
    </source>
</evidence>
<keyword evidence="13" id="KW-0862">Zinc</keyword>
<dbReference type="Gene3D" id="3.50.30.30">
    <property type="match status" value="1"/>
</dbReference>
<dbReference type="GO" id="GO:0006508">
    <property type="term" value="P:proteolysis"/>
    <property type="evidence" value="ECO:0007669"/>
    <property type="project" value="UniProtKB-KW"/>
</dbReference>
<reference evidence="23" key="1">
    <citation type="submission" date="2018-05" db="EMBL/GenBank/DDBJ databases">
        <authorList>
            <person name="Lanie J.A."/>
            <person name="Ng W.-L."/>
            <person name="Kazmierczak K.M."/>
            <person name="Andrzejewski T.M."/>
            <person name="Davidsen T.M."/>
            <person name="Wayne K.J."/>
            <person name="Tettelin H."/>
            <person name="Glass J.I."/>
            <person name="Rusch D."/>
            <person name="Podicherti R."/>
            <person name="Tsui H.-C.T."/>
            <person name="Winkler M.E."/>
        </authorList>
    </citation>
    <scope>NUCLEOTIDE SEQUENCE</scope>
</reference>
<keyword evidence="17" id="KW-0325">Glycoprotein</keyword>
<evidence type="ECO:0000256" key="21">
    <source>
        <dbReference type="SAM" id="MobiDB-lite"/>
    </source>
</evidence>
<dbReference type="GO" id="GO:0046872">
    <property type="term" value="F:metal ion binding"/>
    <property type="evidence" value="ECO:0007669"/>
    <property type="project" value="UniProtKB-KW"/>
</dbReference>
<evidence type="ECO:0000256" key="12">
    <source>
        <dbReference type="ARBA" id="ARBA00022824"/>
    </source>
</evidence>
<feature type="domain" description="Peptidase M28" evidence="22">
    <location>
        <begin position="281"/>
        <end position="475"/>
    </location>
</feature>
<protein>
    <recommendedName>
        <fullName evidence="5">Carboxypeptidase Q</fullName>
    </recommendedName>
    <alternativeName>
        <fullName evidence="20">Plasma glutamate carboxypeptidase</fullName>
    </alternativeName>
</protein>
<evidence type="ECO:0000256" key="4">
    <source>
        <dbReference type="ARBA" id="ARBA00004613"/>
    </source>
</evidence>
<evidence type="ECO:0000256" key="10">
    <source>
        <dbReference type="ARBA" id="ARBA00022729"/>
    </source>
</evidence>
<dbReference type="PANTHER" id="PTHR12053">
    <property type="entry name" value="PROTEASE FAMILY M28 PLASMA GLUTAMATE CARBOXYPEPTIDASE-RELATED"/>
    <property type="match status" value="1"/>
</dbReference>
<keyword evidence="15" id="KW-0482">Metalloprotease</keyword>
<accession>A0A381NW37</accession>
<evidence type="ECO:0000256" key="18">
    <source>
        <dbReference type="ARBA" id="ARBA00023228"/>
    </source>
</evidence>
<keyword evidence="9" id="KW-0479">Metal-binding</keyword>
<evidence type="ECO:0000256" key="20">
    <source>
        <dbReference type="ARBA" id="ARBA00033328"/>
    </source>
</evidence>
<comment type="subunit">
    <text evidence="19">Homodimer. The monomeric form is inactive while the homodimer is active.</text>
</comment>
<evidence type="ECO:0000256" key="9">
    <source>
        <dbReference type="ARBA" id="ARBA00022723"/>
    </source>
</evidence>
<dbReference type="AlphaFoldDB" id="A0A381NW37"/>
<dbReference type="GO" id="GO:0005576">
    <property type="term" value="C:extracellular region"/>
    <property type="evidence" value="ECO:0007669"/>
    <property type="project" value="UniProtKB-SubCell"/>
</dbReference>
<evidence type="ECO:0000256" key="6">
    <source>
        <dbReference type="ARBA" id="ARBA00022525"/>
    </source>
</evidence>
<keyword evidence="10" id="KW-0732">Signal</keyword>
<feature type="region of interest" description="Disordered" evidence="21">
    <location>
        <begin position="481"/>
        <end position="518"/>
    </location>
</feature>
<evidence type="ECO:0000256" key="15">
    <source>
        <dbReference type="ARBA" id="ARBA00023049"/>
    </source>
</evidence>
<name>A0A381NW37_9ZZZZ</name>
<evidence type="ECO:0000256" key="3">
    <source>
        <dbReference type="ARBA" id="ARBA00004555"/>
    </source>
</evidence>
<keyword evidence="18" id="KW-0458">Lysosome</keyword>
<keyword evidence="16" id="KW-0865">Zymogen</keyword>
<dbReference type="GO" id="GO:0004180">
    <property type="term" value="F:carboxypeptidase activity"/>
    <property type="evidence" value="ECO:0007669"/>
    <property type="project" value="UniProtKB-KW"/>
</dbReference>
<evidence type="ECO:0000256" key="17">
    <source>
        <dbReference type="ARBA" id="ARBA00023180"/>
    </source>
</evidence>
<evidence type="ECO:0000256" key="11">
    <source>
        <dbReference type="ARBA" id="ARBA00022801"/>
    </source>
</evidence>
<proteinExistence type="predicted"/>
<dbReference type="GO" id="GO:0005783">
    <property type="term" value="C:endoplasmic reticulum"/>
    <property type="evidence" value="ECO:0007669"/>
    <property type="project" value="UniProtKB-SubCell"/>
</dbReference>
<gene>
    <name evidence="23" type="ORF">METZ01_LOCUS10972</name>
</gene>
<evidence type="ECO:0000256" key="14">
    <source>
        <dbReference type="ARBA" id="ARBA00023034"/>
    </source>
</evidence>
<keyword evidence="7" id="KW-0121">Carboxypeptidase</keyword>
<comment type="subcellular location">
    <subcellularLocation>
        <location evidence="1">Endoplasmic reticulum</location>
    </subcellularLocation>
    <subcellularLocation>
        <location evidence="3">Golgi apparatus</location>
    </subcellularLocation>
    <subcellularLocation>
        <location evidence="2">Lysosome</location>
    </subcellularLocation>
    <subcellularLocation>
        <location evidence="4">Secreted</location>
    </subcellularLocation>
</comment>
<dbReference type="SUPFAM" id="SSF53187">
    <property type="entry name" value="Zn-dependent exopeptidases"/>
    <property type="match status" value="1"/>
</dbReference>
<evidence type="ECO:0000256" key="8">
    <source>
        <dbReference type="ARBA" id="ARBA00022670"/>
    </source>
</evidence>
<dbReference type="PANTHER" id="PTHR12053:SF3">
    <property type="entry name" value="CARBOXYPEPTIDASE Q"/>
    <property type="match status" value="1"/>
</dbReference>
<dbReference type="GO" id="GO:0005794">
    <property type="term" value="C:Golgi apparatus"/>
    <property type="evidence" value="ECO:0007669"/>
    <property type="project" value="UniProtKB-SubCell"/>
</dbReference>
<dbReference type="InterPro" id="IPR039866">
    <property type="entry name" value="CPQ"/>
</dbReference>
<keyword evidence="12" id="KW-0256">Endoplasmic reticulum</keyword>
<evidence type="ECO:0000256" key="5">
    <source>
        <dbReference type="ARBA" id="ARBA00014116"/>
    </source>
</evidence>
<organism evidence="23">
    <name type="scientific">marine metagenome</name>
    <dbReference type="NCBI Taxonomy" id="408172"/>
    <lineage>
        <taxon>unclassified sequences</taxon>
        <taxon>metagenomes</taxon>
        <taxon>ecological metagenomes</taxon>
    </lineage>
</organism>
<dbReference type="Gene3D" id="3.40.630.10">
    <property type="entry name" value="Zn peptidases"/>
    <property type="match status" value="1"/>
</dbReference>
<dbReference type="GO" id="GO:0070573">
    <property type="term" value="F:metallodipeptidase activity"/>
    <property type="evidence" value="ECO:0007669"/>
    <property type="project" value="InterPro"/>
</dbReference>